<reference evidence="9 10" key="1">
    <citation type="submission" date="2019-05" db="EMBL/GenBank/DDBJ databases">
        <title>Dyadobacter AR-3-8 sp. nov., isolated from arctic soil.</title>
        <authorList>
            <person name="Chaudhary D.K."/>
        </authorList>
    </citation>
    <scope>NUCLEOTIDE SEQUENCE [LARGE SCALE GENOMIC DNA]</scope>
    <source>
        <strain evidence="9 10">AR-3-8</strain>
    </source>
</reference>
<feature type="transmembrane region" description="Helical" evidence="7">
    <location>
        <begin position="138"/>
        <end position="159"/>
    </location>
</feature>
<dbReference type="RefSeq" id="WP_137341625.1">
    <property type="nucleotide sequence ID" value="NZ_BSQH01000002.1"/>
</dbReference>
<protein>
    <submittedName>
        <fullName evidence="9">Sterol desaturase family protein</fullName>
    </submittedName>
</protein>
<evidence type="ECO:0000256" key="6">
    <source>
        <dbReference type="ARBA" id="ARBA00023136"/>
    </source>
</evidence>
<comment type="caution">
    <text evidence="9">The sequence shown here is derived from an EMBL/GenBank/DDBJ whole genome shotgun (WGS) entry which is preliminary data.</text>
</comment>
<dbReference type="EMBL" id="SZVO01000009">
    <property type="protein sequence ID" value="TKT90457.1"/>
    <property type="molecule type" value="Genomic_DNA"/>
</dbReference>
<accession>A0A4U6D2R7</accession>
<dbReference type="GO" id="GO:0005506">
    <property type="term" value="F:iron ion binding"/>
    <property type="evidence" value="ECO:0007669"/>
    <property type="project" value="InterPro"/>
</dbReference>
<keyword evidence="4" id="KW-0560">Oxidoreductase</keyword>
<comment type="subcellular location">
    <subcellularLocation>
        <location evidence="1">Endomembrane system</location>
        <topology evidence="1">Multi-pass membrane protein</topology>
    </subcellularLocation>
</comment>
<sequence length="280" mass="32440">MKNQIGPYRVYILLFLAVLVTVEIIWSWKNDKKVYDIKETFSNLFVFAGFQFSKYIFTGYQLALLSFFSGISLFTFPHNTWIFLLTFFVADFIYYWFHRASHVWKPLWAFHLIHHSAMHMNLTAAYRLNWFSALVSPLFFIPAALLGLPSDFIVISYALNLAYQFFMHTEAVGKLGVIEKVMDTPSSHRVHHGNNPIYIDKNFGGVLIIWDRIFQTYQPETEKVNYGLTSGFLSNNPFKLVSRGFIDLFSSGDIKQNENILTSDSKTVQNAIENIRVGDH</sequence>
<evidence type="ECO:0000313" key="9">
    <source>
        <dbReference type="EMBL" id="TKT90457.1"/>
    </source>
</evidence>
<proteinExistence type="predicted"/>
<dbReference type="PANTHER" id="PTHR21624">
    <property type="entry name" value="STEROL DESATURASE-RELATED PROTEIN"/>
    <property type="match status" value="1"/>
</dbReference>
<dbReference type="GO" id="GO:0050479">
    <property type="term" value="F:glyceryl-ether monooxygenase activity"/>
    <property type="evidence" value="ECO:0007669"/>
    <property type="project" value="TreeGrafter"/>
</dbReference>
<evidence type="ECO:0000256" key="4">
    <source>
        <dbReference type="ARBA" id="ARBA00023002"/>
    </source>
</evidence>
<feature type="transmembrane region" description="Helical" evidence="7">
    <location>
        <begin position="80"/>
        <end position="97"/>
    </location>
</feature>
<keyword evidence="3 7" id="KW-1133">Transmembrane helix</keyword>
<evidence type="ECO:0000256" key="2">
    <source>
        <dbReference type="ARBA" id="ARBA00022692"/>
    </source>
</evidence>
<dbReference type="GO" id="GO:0016020">
    <property type="term" value="C:membrane"/>
    <property type="evidence" value="ECO:0007669"/>
    <property type="project" value="GOC"/>
</dbReference>
<keyword evidence="2 7" id="KW-0812">Transmembrane</keyword>
<keyword evidence="10" id="KW-1185">Reference proteome</keyword>
<dbReference type="GO" id="GO:0012505">
    <property type="term" value="C:endomembrane system"/>
    <property type="evidence" value="ECO:0007669"/>
    <property type="project" value="UniProtKB-SubCell"/>
</dbReference>
<evidence type="ECO:0000256" key="1">
    <source>
        <dbReference type="ARBA" id="ARBA00004127"/>
    </source>
</evidence>
<dbReference type="AlphaFoldDB" id="A0A4U6D2R7"/>
<evidence type="ECO:0000256" key="5">
    <source>
        <dbReference type="ARBA" id="ARBA00023098"/>
    </source>
</evidence>
<gene>
    <name evidence="9" type="ORF">FDK13_19155</name>
</gene>
<keyword evidence="6 7" id="KW-0472">Membrane</keyword>
<dbReference type="InterPro" id="IPR051689">
    <property type="entry name" value="Sterol_desaturase/TMEM195"/>
</dbReference>
<keyword evidence="5" id="KW-0443">Lipid metabolism</keyword>
<dbReference type="GO" id="GO:0008610">
    <property type="term" value="P:lipid biosynthetic process"/>
    <property type="evidence" value="ECO:0007669"/>
    <property type="project" value="InterPro"/>
</dbReference>
<feature type="domain" description="Fatty acid hydroxylase" evidence="8">
    <location>
        <begin position="83"/>
        <end position="216"/>
    </location>
</feature>
<evidence type="ECO:0000313" key="10">
    <source>
        <dbReference type="Proteomes" id="UP000304900"/>
    </source>
</evidence>
<dbReference type="Pfam" id="PF04116">
    <property type="entry name" value="FA_hydroxylase"/>
    <property type="match status" value="1"/>
</dbReference>
<dbReference type="Proteomes" id="UP000304900">
    <property type="component" value="Unassembled WGS sequence"/>
</dbReference>
<feature type="transmembrane region" description="Helical" evidence="7">
    <location>
        <begin position="6"/>
        <end position="28"/>
    </location>
</feature>
<evidence type="ECO:0000259" key="8">
    <source>
        <dbReference type="Pfam" id="PF04116"/>
    </source>
</evidence>
<organism evidence="9 10">
    <name type="scientific">Dyadobacter frigoris</name>
    <dbReference type="NCBI Taxonomy" id="2576211"/>
    <lineage>
        <taxon>Bacteria</taxon>
        <taxon>Pseudomonadati</taxon>
        <taxon>Bacteroidota</taxon>
        <taxon>Cytophagia</taxon>
        <taxon>Cytophagales</taxon>
        <taxon>Spirosomataceae</taxon>
        <taxon>Dyadobacter</taxon>
    </lineage>
</organism>
<dbReference type="InterPro" id="IPR006694">
    <property type="entry name" value="Fatty_acid_hydroxylase"/>
</dbReference>
<dbReference type="GO" id="GO:0006643">
    <property type="term" value="P:membrane lipid metabolic process"/>
    <property type="evidence" value="ECO:0007669"/>
    <property type="project" value="TreeGrafter"/>
</dbReference>
<dbReference type="PANTHER" id="PTHR21624:SF1">
    <property type="entry name" value="ALKYLGLYCEROL MONOOXYGENASE"/>
    <property type="match status" value="1"/>
</dbReference>
<evidence type="ECO:0000256" key="3">
    <source>
        <dbReference type="ARBA" id="ARBA00022989"/>
    </source>
</evidence>
<dbReference type="OrthoDB" id="9770329at2"/>
<name>A0A4U6D2R7_9BACT</name>
<evidence type="ECO:0000256" key="7">
    <source>
        <dbReference type="SAM" id="Phobius"/>
    </source>
</evidence>